<keyword evidence="1" id="KW-0159">Chromosome partition</keyword>
<dbReference type="Proteomes" id="UP000731465">
    <property type="component" value="Unassembled WGS sequence"/>
</dbReference>
<feature type="domain" description="Core-binding (CB)" evidence="7">
    <location>
        <begin position="6"/>
        <end position="99"/>
    </location>
</feature>
<evidence type="ECO:0000313" key="8">
    <source>
        <dbReference type="EMBL" id="MBW7571131.1"/>
    </source>
</evidence>
<feature type="domain" description="Tyr recombinase" evidence="6">
    <location>
        <begin position="123"/>
        <end position="314"/>
    </location>
</feature>
<dbReference type="Gene3D" id="1.10.443.10">
    <property type="entry name" value="Intergrase catalytic core"/>
    <property type="match status" value="1"/>
</dbReference>
<dbReference type="Gene3D" id="1.10.150.130">
    <property type="match status" value="1"/>
</dbReference>
<keyword evidence="2" id="KW-0229">DNA integration</keyword>
<dbReference type="SUPFAM" id="SSF56349">
    <property type="entry name" value="DNA breaking-rejoining enzymes"/>
    <property type="match status" value="1"/>
</dbReference>
<name>A0ABS7DJ53_9GAMM</name>
<dbReference type="InterPro" id="IPR002104">
    <property type="entry name" value="Integrase_catalytic"/>
</dbReference>
<keyword evidence="4" id="KW-0233">DNA recombination</keyword>
<dbReference type="Pfam" id="PF02899">
    <property type="entry name" value="Phage_int_SAM_1"/>
    <property type="match status" value="1"/>
</dbReference>
<dbReference type="InterPro" id="IPR004107">
    <property type="entry name" value="Integrase_SAM-like_N"/>
</dbReference>
<dbReference type="PROSITE" id="PS51900">
    <property type="entry name" value="CB"/>
    <property type="match status" value="1"/>
</dbReference>
<keyword evidence="9" id="KW-1185">Reference proteome</keyword>
<evidence type="ECO:0000256" key="4">
    <source>
        <dbReference type="ARBA" id="ARBA00023172"/>
    </source>
</evidence>
<dbReference type="InterPro" id="IPR044068">
    <property type="entry name" value="CB"/>
</dbReference>
<keyword evidence="3 5" id="KW-0238">DNA-binding</keyword>
<accession>A0ABS7DJ53</accession>
<evidence type="ECO:0000259" key="7">
    <source>
        <dbReference type="PROSITE" id="PS51900"/>
    </source>
</evidence>
<dbReference type="PANTHER" id="PTHR30349:SF81">
    <property type="entry name" value="TYROSINE RECOMBINASE XERC"/>
    <property type="match status" value="1"/>
</dbReference>
<gene>
    <name evidence="8" type="ORF">J5V48_09530</name>
</gene>
<dbReference type="InterPro" id="IPR010998">
    <property type="entry name" value="Integrase_recombinase_N"/>
</dbReference>
<protein>
    <submittedName>
        <fullName evidence="8">Tyrosine-type recombinase/integrase</fullName>
    </submittedName>
</protein>
<organism evidence="8 9">
    <name type="scientific">Succinivibrio faecicola</name>
    <dbReference type="NCBI Taxonomy" id="2820300"/>
    <lineage>
        <taxon>Bacteria</taxon>
        <taxon>Pseudomonadati</taxon>
        <taxon>Pseudomonadota</taxon>
        <taxon>Gammaproteobacteria</taxon>
        <taxon>Aeromonadales</taxon>
        <taxon>Succinivibrionaceae</taxon>
        <taxon>Succinivibrio</taxon>
    </lineage>
</organism>
<dbReference type="EMBL" id="JAGFNY010000062">
    <property type="protein sequence ID" value="MBW7571131.1"/>
    <property type="molecule type" value="Genomic_DNA"/>
</dbReference>
<dbReference type="RefSeq" id="WP_219938380.1">
    <property type="nucleotide sequence ID" value="NZ_JAGFNY010000062.1"/>
</dbReference>
<evidence type="ECO:0000256" key="2">
    <source>
        <dbReference type="ARBA" id="ARBA00022908"/>
    </source>
</evidence>
<dbReference type="InterPro" id="IPR013762">
    <property type="entry name" value="Integrase-like_cat_sf"/>
</dbReference>
<proteinExistence type="predicted"/>
<dbReference type="Pfam" id="PF00589">
    <property type="entry name" value="Phage_integrase"/>
    <property type="match status" value="1"/>
</dbReference>
<evidence type="ECO:0000313" key="9">
    <source>
        <dbReference type="Proteomes" id="UP000731465"/>
    </source>
</evidence>
<dbReference type="PANTHER" id="PTHR30349">
    <property type="entry name" value="PHAGE INTEGRASE-RELATED"/>
    <property type="match status" value="1"/>
</dbReference>
<evidence type="ECO:0000256" key="5">
    <source>
        <dbReference type="PROSITE-ProRule" id="PRU01248"/>
    </source>
</evidence>
<evidence type="ECO:0000256" key="3">
    <source>
        <dbReference type="ARBA" id="ARBA00023125"/>
    </source>
</evidence>
<comment type="caution">
    <text evidence="8">The sequence shown here is derived from an EMBL/GenBank/DDBJ whole genome shotgun (WGS) entry which is preliminary data.</text>
</comment>
<dbReference type="InterPro" id="IPR050090">
    <property type="entry name" value="Tyrosine_recombinase_XerCD"/>
</dbReference>
<evidence type="ECO:0000259" key="6">
    <source>
        <dbReference type="PROSITE" id="PS51898"/>
    </source>
</evidence>
<evidence type="ECO:0000256" key="1">
    <source>
        <dbReference type="ARBA" id="ARBA00022829"/>
    </source>
</evidence>
<reference evidence="8 9" key="1">
    <citation type="submission" date="2021-03" db="EMBL/GenBank/DDBJ databases">
        <title>Succinivibrio sp. nov. isolated from feces of cow.</title>
        <authorList>
            <person name="Choi J.-Y."/>
        </authorList>
    </citation>
    <scope>NUCLEOTIDE SEQUENCE [LARGE SCALE GENOMIC DNA]</scope>
    <source>
        <strain evidence="8 9">AGMB01872</strain>
    </source>
</reference>
<dbReference type="InterPro" id="IPR011010">
    <property type="entry name" value="DNA_brk_join_enz"/>
</dbReference>
<sequence>MTKDSKVFYQILRDFLIVYLPKQKAASFNTIRSYKTALNMYLDYSCQKLKIKLDSFDFSFATRELLEDFLEFLEDECHCSVTSRNQRLAAIRRFFRYASEKDSIFISSYHEISLIPVKKVPDHEIEFFSEKALEAILATPETSTIKGIRDLTLMILLYDSAARIQEILDLKLQDLHINDNERYVVLTGKGGKTRLVPLMQKTVDHLNKYIELFHNGSSDTVFLFYVTRKGVQNQMSQDNVSKFIKKYGEIARNKCSEVPEHLYVHMFRHSRAMHLYRHGMPMPLLSEWLGHTQMETTIKYYANADVRMKQDAVEKATSDFNTIISSAVDFTFDNDDVVFKRLYGLM</sequence>
<dbReference type="PROSITE" id="PS51898">
    <property type="entry name" value="TYR_RECOMBINASE"/>
    <property type="match status" value="1"/>
</dbReference>